<dbReference type="Pfam" id="PF18758">
    <property type="entry name" value="KDZ"/>
    <property type="match status" value="1"/>
</dbReference>
<feature type="region of interest" description="Disordered" evidence="1">
    <location>
        <begin position="1008"/>
        <end position="1061"/>
    </location>
</feature>
<feature type="domain" description="CxC2-like cysteine cluster KDZ transposase-associated" evidence="2">
    <location>
        <begin position="89"/>
        <end position="197"/>
    </location>
</feature>
<dbReference type="Proteomes" id="UP000297245">
    <property type="component" value="Unassembled WGS sequence"/>
</dbReference>
<accession>A0A4S8KT38</accession>
<feature type="compositionally biased region" description="Basic and acidic residues" evidence="1">
    <location>
        <begin position="1009"/>
        <end position="1018"/>
    </location>
</feature>
<dbReference type="InterPro" id="IPR041457">
    <property type="entry name" value="CxC2_KDZ-assoc"/>
</dbReference>
<evidence type="ECO:0000313" key="4">
    <source>
        <dbReference type="Proteomes" id="UP000297245"/>
    </source>
</evidence>
<dbReference type="PANTHER" id="PTHR33096:SF1">
    <property type="entry name" value="CXC1-LIKE CYSTEINE CLUSTER ASSOCIATED WITH KDZ TRANSPOSASES DOMAIN-CONTAINING PROTEIN"/>
    <property type="match status" value="1"/>
</dbReference>
<reference evidence="3 4" key="1">
    <citation type="journal article" date="2019" name="Nat. Ecol. Evol.">
        <title>Megaphylogeny resolves global patterns of mushroom evolution.</title>
        <authorList>
            <person name="Varga T."/>
            <person name="Krizsan K."/>
            <person name="Foldi C."/>
            <person name="Dima B."/>
            <person name="Sanchez-Garcia M."/>
            <person name="Sanchez-Ramirez S."/>
            <person name="Szollosi G.J."/>
            <person name="Szarkandi J.G."/>
            <person name="Papp V."/>
            <person name="Albert L."/>
            <person name="Andreopoulos W."/>
            <person name="Angelini C."/>
            <person name="Antonin V."/>
            <person name="Barry K.W."/>
            <person name="Bougher N.L."/>
            <person name="Buchanan P."/>
            <person name="Buyck B."/>
            <person name="Bense V."/>
            <person name="Catcheside P."/>
            <person name="Chovatia M."/>
            <person name="Cooper J."/>
            <person name="Damon W."/>
            <person name="Desjardin D."/>
            <person name="Finy P."/>
            <person name="Geml J."/>
            <person name="Haridas S."/>
            <person name="Hughes K."/>
            <person name="Justo A."/>
            <person name="Karasinski D."/>
            <person name="Kautmanova I."/>
            <person name="Kiss B."/>
            <person name="Kocsube S."/>
            <person name="Kotiranta H."/>
            <person name="LaButti K.M."/>
            <person name="Lechner B.E."/>
            <person name="Liimatainen K."/>
            <person name="Lipzen A."/>
            <person name="Lukacs Z."/>
            <person name="Mihaltcheva S."/>
            <person name="Morgado L.N."/>
            <person name="Niskanen T."/>
            <person name="Noordeloos M.E."/>
            <person name="Ohm R.A."/>
            <person name="Ortiz-Santana B."/>
            <person name="Ovrebo C."/>
            <person name="Racz N."/>
            <person name="Riley R."/>
            <person name="Savchenko A."/>
            <person name="Shiryaev A."/>
            <person name="Soop K."/>
            <person name="Spirin V."/>
            <person name="Szebenyi C."/>
            <person name="Tomsovsky M."/>
            <person name="Tulloss R.E."/>
            <person name="Uehling J."/>
            <person name="Grigoriev I.V."/>
            <person name="Vagvolgyi C."/>
            <person name="Papp T."/>
            <person name="Martin F.M."/>
            <person name="Miettinen O."/>
            <person name="Hibbett D.S."/>
            <person name="Nagy L.G."/>
        </authorList>
    </citation>
    <scope>NUCLEOTIDE SEQUENCE [LARGE SCALE GENOMIC DNA]</scope>
    <source>
        <strain evidence="3 4">CBS 962.96</strain>
    </source>
</reference>
<organism evidence="3 4">
    <name type="scientific">Dendrothele bispora (strain CBS 962.96)</name>
    <dbReference type="NCBI Taxonomy" id="1314807"/>
    <lineage>
        <taxon>Eukaryota</taxon>
        <taxon>Fungi</taxon>
        <taxon>Dikarya</taxon>
        <taxon>Basidiomycota</taxon>
        <taxon>Agaricomycotina</taxon>
        <taxon>Agaricomycetes</taxon>
        <taxon>Agaricomycetidae</taxon>
        <taxon>Agaricales</taxon>
        <taxon>Agaricales incertae sedis</taxon>
        <taxon>Dendrothele</taxon>
    </lineage>
</organism>
<feature type="non-terminal residue" evidence="3">
    <location>
        <position position="1"/>
    </location>
</feature>
<dbReference type="OrthoDB" id="2682806at2759"/>
<feature type="region of interest" description="Disordered" evidence="1">
    <location>
        <begin position="824"/>
        <end position="847"/>
    </location>
</feature>
<dbReference type="Pfam" id="PF18803">
    <property type="entry name" value="CxC2"/>
    <property type="match status" value="1"/>
</dbReference>
<keyword evidence="4" id="KW-1185">Reference proteome</keyword>
<evidence type="ECO:0000259" key="2">
    <source>
        <dbReference type="Pfam" id="PF18803"/>
    </source>
</evidence>
<dbReference type="AlphaFoldDB" id="A0A4S8KT38"/>
<dbReference type="EMBL" id="ML180095">
    <property type="protein sequence ID" value="THU79002.1"/>
    <property type="molecule type" value="Genomic_DNA"/>
</dbReference>
<proteinExistence type="predicted"/>
<feature type="compositionally biased region" description="Acidic residues" evidence="1">
    <location>
        <begin position="1034"/>
        <end position="1061"/>
    </location>
</feature>
<gene>
    <name evidence="3" type="ORF">K435DRAFT_698843</name>
</gene>
<dbReference type="InterPro" id="IPR040521">
    <property type="entry name" value="KDZ"/>
</dbReference>
<feature type="compositionally biased region" description="Acidic residues" evidence="1">
    <location>
        <begin position="834"/>
        <end position="847"/>
    </location>
</feature>
<evidence type="ECO:0000256" key="1">
    <source>
        <dbReference type="SAM" id="MobiDB-lite"/>
    </source>
</evidence>
<evidence type="ECO:0000313" key="3">
    <source>
        <dbReference type="EMBL" id="THU79002.1"/>
    </source>
</evidence>
<protein>
    <recommendedName>
        <fullName evidence="2">CxC2-like cysteine cluster KDZ transposase-associated domain-containing protein</fullName>
    </recommendedName>
</protein>
<dbReference type="PANTHER" id="PTHR33096">
    <property type="entry name" value="CXC2 DOMAIN-CONTAINING PROTEIN"/>
    <property type="match status" value="1"/>
</dbReference>
<sequence length="1061" mass="121778">DQPLKQWTPYRDEYLSELIRNEGRGDAEKMRCFDCGSGPHDGSDNPSYRCLECIYPELMCKGCCVRRHDDMPLHWIEKWNGSFFESVTLKELGVIVQLGHPRGEQCPHPHIIKSFIAIHLNGMHDIYVKFCDCAQRSRSGEYRQQLLRRRWYPATHLDPHTCATFDLLNHFHIMTLQGKVNVYDYYNGLEKLRNNAGVHKDKDRYKAFCRMIRQWRHLKMLKRAGRGNDGMRPVEKTITGELAIECPACPRVGVNLPPDWRDVPLHLRFKYWLYLAVDACFRLKRRLVSSEARDPGLGTGWSYFVEDTEFRQFLREVTDQREMCTCTGLAALETANTKFSRGYACTGCGLGVCARHEFVQKNGVVDLQKGKRYANMDYGLASLLRHHDHRLTKVQSYDIACQWSKHLIERLKRLPAMVRLNLALHIIYFVIPKLHIYGHQVLCQLTFSLNWLWGAGRTDGEGIERPWAHMGPVATSTRDMGPGSRHDTLDDHWGHWNWIKLIGLGKSVFLLSGLRRSLLLRRLLTAISERTAHSRSLAEFTEGQEKDQPGITTTWKKMITDWEEELHLPVDRRKQLNPYEVPKSGLTESEIRLQLLSLEAEQEKAGIPTIHNVSPTSFISQGLELEDQQRILRLDVKGKKFETAHQKTQLLQRRTKLLRAIGKIRSLQATYMPAALQLLSRTPGDGDQGNINNEDHPENIPIYLPSDLPTTYRLRGCRDGLVELEQKLREGQLRNSLTELRNQLHMKSRLLTYRTSNVVHQGSVTRSKLVMLRNQRQIDAAKLKYQSAWSALSKLVGEENISWRKLLDKDVRLMNAMDRPIGVARKKKTRKDEGEGDGDNEEGGEDEPVDIVIRGEQLRQRRVDNIKNSTGEGYRDVSWIWKEGGTGETLDDQTLTFIVIRVEWCKSYARAKRWEEEVILVKEEMRRCLVTLEHSATSWEGRTIYSGPLKEGKRAWDSDWALTQEYIGPLSLGTDEAHAEGVTAYANSQAFAYRQLAARFRKLWAGAGQKEKGPDNGKDISQSHSATPACNSDSEVDEGAESTDSEGEEEILAEDEDEDHF</sequence>
<name>A0A4S8KT38_DENBC</name>
<feature type="compositionally biased region" description="Polar residues" evidence="1">
    <location>
        <begin position="1019"/>
        <end position="1033"/>
    </location>
</feature>